<evidence type="ECO:0000256" key="1">
    <source>
        <dbReference type="ARBA" id="ARBA00004141"/>
    </source>
</evidence>
<keyword evidence="6 9" id="KW-1133">Transmembrane helix</keyword>
<proteinExistence type="predicted"/>
<evidence type="ECO:0000256" key="9">
    <source>
        <dbReference type="SAM" id="Phobius"/>
    </source>
</evidence>
<keyword evidence="5 11" id="KW-0067">ATP-binding</keyword>
<dbReference type="InterPro" id="IPR003439">
    <property type="entry name" value="ABC_transporter-like_ATP-bd"/>
</dbReference>
<evidence type="ECO:0000256" key="7">
    <source>
        <dbReference type="ARBA" id="ARBA00023136"/>
    </source>
</evidence>
<evidence type="ECO:0000256" key="4">
    <source>
        <dbReference type="ARBA" id="ARBA00022741"/>
    </source>
</evidence>
<feature type="domain" description="ABC transporter" evidence="10">
    <location>
        <begin position="61"/>
        <end position="298"/>
    </location>
</feature>
<dbReference type="Proteomes" id="UP001611548">
    <property type="component" value="Unassembled WGS sequence"/>
</dbReference>
<protein>
    <submittedName>
        <fullName evidence="11">ABC transporter ATP-binding protein/permease</fullName>
    </submittedName>
</protein>
<comment type="caution">
    <text evidence="11">The sequence shown here is derived from an EMBL/GenBank/DDBJ whole genome shotgun (WGS) entry which is preliminary data.</text>
</comment>
<evidence type="ECO:0000256" key="8">
    <source>
        <dbReference type="SAM" id="MobiDB-lite"/>
    </source>
</evidence>
<dbReference type="Pfam" id="PF01061">
    <property type="entry name" value="ABC2_membrane"/>
    <property type="match status" value="1"/>
</dbReference>
<evidence type="ECO:0000256" key="5">
    <source>
        <dbReference type="ARBA" id="ARBA00022840"/>
    </source>
</evidence>
<feature type="transmembrane region" description="Helical" evidence="9">
    <location>
        <begin position="371"/>
        <end position="390"/>
    </location>
</feature>
<dbReference type="InterPro" id="IPR003593">
    <property type="entry name" value="AAA+_ATPase"/>
</dbReference>
<dbReference type="PROSITE" id="PS50893">
    <property type="entry name" value="ABC_TRANSPORTER_2"/>
    <property type="match status" value="1"/>
</dbReference>
<dbReference type="SMART" id="SM00382">
    <property type="entry name" value="AAA"/>
    <property type="match status" value="1"/>
</dbReference>
<dbReference type="InterPro" id="IPR017871">
    <property type="entry name" value="ABC_transporter-like_CS"/>
</dbReference>
<dbReference type="PROSITE" id="PS00211">
    <property type="entry name" value="ABC_TRANSPORTER_1"/>
    <property type="match status" value="1"/>
</dbReference>
<dbReference type="EMBL" id="JBIRWE010000003">
    <property type="protein sequence ID" value="MFI1964310.1"/>
    <property type="molecule type" value="Genomic_DNA"/>
</dbReference>
<feature type="region of interest" description="Disordered" evidence="8">
    <location>
        <begin position="24"/>
        <end position="53"/>
    </location>
</feature>
<evidence type="ECO:0000256" key="2">
    <source>
        <dbReference type="ARBA" id="ARBA00022448"/>
    </source>
</evidence>
<dbReference type="InterPro" id="IPR050352">
    <property type="entry name" value="ABCG_transporters"/>
</dbReference>
<keyword evidence="3 9" id="KW-0812">Transmembrane</keyword>
<dbReference type="InterPro" id="IPR013525">
    <property type="entry name" value="ABC2_TM"/>
</dbReference>
<dbReference type="Gene3D" id="3.40.50.300">
    <property type="entry name" value="P-loop containing nucleotide triphosphate hydrolases"/>
    <property type="match status" value="1"/>
</dbReference>
<dbReference type="Pfam" id="PF00005">
    <property type="entry name" value="ABC_tran"/>
    <property type="match status" value="1"/>
</dbReference>
<dbReference type="SUPFAM" id="SSF52540">
    <property type="entry name" value="P-loop containing nucleoside triphosphate hydrolases"/>
    <property type="match status" value="1"/>
</dbReference>
<comment type="subcellular location">
    <subcellularLocation>
        <location evidence="1">Membrane</location>
        <topology evidence="1">Multi-pass membrane protein</topology>
    </subcellularLocation>
</comment>
<feature type="compositionally biased region" description="Polar residues" evidence="8">
    <location>
        <begin position="39"/>
        <end position="53"/>
    </location>
</feature>
<reference evidence="11 12" key="1">
    <citation type="submission" date="2024-10" db="EMBL/GenBank/DDBJ databases">
        <title>The Natural Products Discovery Center: Release of the First 8490 Sequenced Strains for Exploring Actinobacteria Biosynthetic Diversity.</title>
        <authorList>
            <person name="Kalkreuter E."/>
            <person name="Kautsar S.A."/>
            <person name="Yang D."/>
            <person name="Bader C.D."/>
            <person name="Teijaro C.N."/>
            <person name="Fluegel L."/>
            <person name="Davis C.M."/>
            <person name="Simpson J.R."/>
            <person name="Lauterbach L."/>
            <person name="Steele A.D."/>
            <person name="Gui C."/>
            <person name="Meng S."/>
            <person name="Li G."/>
            <person name="Viehrig K."/>
            <person name="Ye F."/>
            <person name="Su P."/>
            <person name="Kiefer A.F."/>
            <person name="Nichols A."/>
            <person name="Cepeda A.J."/>
            <person name="Yan W."/>
            <person name="Fan B."/>
            <person name="Jiang Y."/>
            <person name="Adhikari A."/>
            <person name="Zheng C.-J."/>
            <person name="Schuster L."/>
            <person name="Cowan T.M."/>
            <person name="Smanski M.J."/>
            <person name="Chevrette M.G."/>
            <person name="De Carvalho L.P.S."/>
            <person name="Shen B."/>
        </authorList>
    </citation>
    <scope>NUCLEOTIDE SEQUENCE [LARGE SCALE GENOMIC DNA]</scope>
    <source>
        <strain evidence="11 12">NPDC020327</strain>
    </source>
</reference>
<feature type="transmembrane region" description="Helical" evidence="9">
    <location>
        <begin position="464"/>
        <end position="484"/>
    </location>
</feature>
<keyword evidence="4" id="KW-0547">Nucleotide-binding</keyword>
<evidence type="ECO:0000256" key="3">
    <source>
        <dbReference type="ARBA" id="ARBA00022692"/>
    </source>
</evidence>
<dbReference type="GO" id="GO:0005524">
    <property type="term" value="F:ATP binding"/>
    <property type="evidence" value="ECO:0007669"/>
    <property type="project" value="UniProtKB-KW"/>
</dbReference>
<feature type="transmembrane region" description="Helical" evidence="9">
    <location>
        <begin position="504"/>
        <end position="524"/>
    </location>
</feature>
<sequence>MRAAPERFHVSDSMIAAWGTVAETAPANGEPPEEARASRLQSTGLQSTKGADQAGSNTVCLTARSLQTSIRQYGRRKTLLDDVTLSLPRNSLIAVIGPSGAGKTTLLRALTGYQPADKGNVLYEGCDLYRHFGVLRRQIGFVPQDDILHTQLTVRTALRYAARLRFAKDHDDAARDARVEEVLSELSLTHRSDTQIASLSGGQRKRVSVALELLTKPSLLFLDEPTSGLDPGLDRQVMQMLRGLVDGGRTVVLTTHSVANLELCDRLLVLAPGGRTAYFGLPSEALEFFGKKDWADVFQEFELSPNRFWADGYRKSEHYRRHITGLTSETFGEAGSRLVRKQKSATASPSWFAQLATLVRRHFSVIAADRGYVILTVCLPLLMGLLSRAVPAPDGFLIPSQQGSDQDLYSSFNVDASRVVVMLAVGACLTGMANSIRELVQERMIYQRERATGLSRSAYATSKIIVLGLVTALQGLSIGVLGLIGRRLPETGLVFPSALLEMTLIIGLLSVTSMVIGLVISALVRTAEKTMPLLTMATLFQIMATSAVFPMFNQVGLAQLSWLAPSRWAVGALAATVDLSRVSPPAEAKNPKMRDTLWRHDLAQWITDIGILAAIGLIGFFLVIKFLRRHEPAVMRKH</sequence>
<evidence type="ECO:0000256" key="6">
    <source>
        <dbReference type="ARBA" id="ARBA00022989"/>
    </source>
</evidence>
<dbReference type="PANTHER" id="PTHR48041">
    <property type="entry name" value="ABC TRANSPORTER G FAMILY MEMBER 28"/>
    <property type="match status" value="1"/>
</dbReference>
<evidence type="ECO:0000313" key="12">
    <source>
        <dbReference type="Proteomes" id="UP001611548"/>
    </source>
</evidence>
<keyword evidence="12" id="KW-1185">Reference proteome</keyword>
<accession>A0ABW7UNT3</accession>
<name>A0ABW7UNT3_9ACTN</name>
<keyword evidence="7 9" id="KW-0472">Membrane</keyword>
<feature type="transmembrane region" description="Helical" evidence="9">
    <location>
        <begin position="602"/>
        <end position="627"/>
    </location>
</feature>
<dbReference type="RefSeq" id="WP_079101296.1">
    <property type="nucleotide sequence ID" value="NZ_JBIRWE010000003.1"/>
</dbReference>
<organism evidence="11 12">
    <name type="scientific">Streptomyces pathocidini</name>
    <dbReference type="NCBI Taxonomy" id="1650571"/>
    <lineage>
        <taxon>Bacteria</taxon>
        <taxon>Bacillati</taxon>
        <taxon>Actinomycetota</taxon>
        <taxon>Actinomycetes</taxon>
        <taxon>Kitasatosporales</taxon>
        <taxon>Streptomycetaceae</taxon>
        <taxon>Streptomyces</taxon>
    </lineage>
</organism>
<evidence type="ECO:0000313" key="11">
    <source>
        <dbReference type="EMBL" id="MFI1964310.1"/>
    </source>
</evidence>
<dbReference type="PANTHER" id="PTHR48041:SF139">
    <property type="entry name" value="PROTEIN SCARLET"/>
    <property type="match status" value="1"/>
</dbReference>
<gene>
    <name evidence="11" type="ORF">ACH429_09335</name>
</gene>
<feature type="transmembrane region" description="Helical" evidence="9">
    <location>
        <begin position="419"/>
        <end position="440"/>
    </location>
</feature>
<feature type="transmembrane region" description="Helical" evidence="9">
    <location>
        <begin position="531"/>
        <end position="552"/>
    </location>
</feature>
<evidence type="ECO:0000259" key="10">
    <source>
        <dbReference type="PROSITE" id="PS50893"/>
    </source>
</evidence>
<keyword evidence="2" id="KW-0813">Transport</keyword>
<dbReference type="InterPro" id="IPR027417">
    <property type="entry name" value="P-loop_NTPase"/>
</dbReference>